<feature type="transmembrane region" description="Helical" evidence="2">
    <location>
        <begin position="32"/>
        <end position="54"/>
    </location>
</feature>
<dbReference type="RefSeq" id="WP_110035591.1">
    <property type="nucleotide sequence ID" value="NZ_QGTL01000001.1"/>
</dbReference>
<dbReference type="Proteomes" id="UP000246410">
    <property type="component" value="Unassembled WGS sequence"/>
</dbReference>
<comment type="function">
    <text evidence="1">PPIases accelerate the folding of proteins. It catalyzes the cis-trans isomerization of proline imidic peptide bonds in oligopeptides.</text>
</comment>
<keyword evidence="2" id="KW-0812">Transmembrane</keyword>
<evidence type="ECO:0000313" key="4">
    <source>
        <dbReference type="EMBL" id="PWV80986.1"/>
    </source>
</evidence>
<evidence type="ECO:0000259" key="3">
    <source>
        <dbReference type="PROSITE" id="PS50072"/>
    </source>
</evidence>
<evidence type="ECO:0000313" key="5">
    <source>
        <dbReference type="Proteomes" id="UP000246410"/>
    </source>
</evidence>
<dbReference type="InterPro" id="IPR029000">
    <property type="entry name" value="Cyclophilin-like_dom_sf"/>
</dbReference>
<organism evidence="4 5">
    <name type="scientific">Nocardia neocaledoniensis</name>
    <dbReference type="NCBI Taxonomy" id="236511"/>
    <lineage>
        <taxon>Bacteria</taxon>
        <taxon>Bacillati</taxon>
        <taxon>Actinomycetota</taxon>
        <taxon>Actinomycetes</taxon>
        <taxon>Mycobacteriales</taxon>
        <taxon>Nocardiaceae</taxon>
        <taxon>Nocardia</taxon>
    </lineage>
</organism>
<reference evidence="4 5" key="1">
    <citation type="submission" date="2018-05" db="EMBL/GenBank/DDBJ databases">
        <title>Genomic Encyclopedia of Type Strains, Phase IV (KMG-IV): sequencing the most valuable type-strain genomes for metagenomic binning, comparative biology and taxonomic classification.</title>
        <authorList>
            <person name="Goeker M."/>
        </authorList>
    </citation>
    <scope>NUCLEOTIDE SEQUENCE [LARGE SCALE GENOMIC DNA]</scope>
    <source>
        <strain evidence="4 5">DSM 44717</strain>
    </source>
</reference>
<dbReference type="PANTHER" id="PTHR45625:SF3">
    <property type="entry name" value="PEPTIDYL-PROLYL CIS-TRANS ISOMERASE B-RELATED"/>
    <property type="match status" value="1"/>
</dbReference>
<name>A0A317NZW5_9NOCA</name>
<sequence length="297" mass="30616">MPSNEQRRAAAKRKLERQLVRRAEQEKKRKRLMIAGSVLGVIVVAAAVTGVYFLTKSEDADTTAESSSQVPTTTFVNTPLDLPGPPPPAAKPATVDCAYPASTEPAAKPVNAPATTSVATDGPEVKVAIDSTQGPIGLTLNSAQAPCTVNSLVSLANQGYFDKTSCHRIVASPGFGILQCGDPQASGMGGPGYTFDNEYPTDVFPAGDPALEQPVNYKRGVVAMANAGTTPDGKGTNGSQFFLVFGDTQLPPNYTIFGTIDEAGLATLDKVAGAGVKGGAEDGAPAMPISFTSVKVA</sequence>
<dbReference type="PANTHER" id="PTHR45625">
    <property type="entry name" value="PEPTIDYL-PROLYL CIS-TRANS ISOMERASE-RELATED"/>
    <property type="match status" value="1"/>
</dbReference>
<gene>
    <name evidence="4" type="ORF">DFR69_101322</name>
</gene>
<keyword evidence="4" id="KW-0413">Isomerase</keyword>
<dbReference type="InterPro" id="IPR044666">
    <property type="entry name" value="Cyclophilin_A-like"/>
</dbReference>
<comment type="caution">
    <text evidence="4">The sequence shown here is derived from an EMBL/GenBank/DDBJ whole genome shotgun (WGS) entry which is preliminary data.</text>
</comment>
<dbReference type="SUPFAM" id="SSF50891">
    <property type="entry name" value="Cyclophilin-like"/>
    <property type="match status" value="1"/>
</dbReference>
<dbReference type="Pfam" id="PF00160">
    <property type="entry name" value="Pro_isomerase"/>
    <property type="match status" value="1"/>
</dbReference>
<dbReference type="AlphaFoldDB" id="A0A317NZW5"/>
<dbReference type="PROSITE" id="PS50072">
    <property type="entry name" value="CSA_PPIASE_2"/>
    <property type="match status" value="1"/>
</dbReference>
<keyword evidence="5" id="KW-1185">Reference proteome</keyword>
<protein>
    <submittedName>
        <fullName evidence="4">Peptidyl-prolyl cis-trans isomerase B (Cyclophilin B)</fullName>
    </submittedName>
</protein>
<dbReference type="GO" id="GO:0003755">
    <property type="term" value="F:peptidyl-prolyl cis-trans isomerase activity"/>
    <property type="evidence" value="ECO:0007669"/>
    <property type="project" value="InterPro"/>
</dbReference>
<keyword evidence="2" id="KW-0472">Membrane</keyword>
<feature type="domain" description="PPIase cyclophilin-type" evidence="3">
    <location>
        <begin position="134"/>
        <end position="296"/>
    </location>
</feature>
<keyword evidence="2" id="KW-1133">Transmembrane helix</keyword>
<proteinExistence type="predicted"/>
<evidence type="ECO:0000256" key="2">
    <source>
        <dbReference type="SAM" id="Phobius"/>
    </source>
</evidence>
<dbReference type="Gene3D" id="2.40.100.10">
    <property type="entry name" value="Cyclophilin-like"/>
    <property type="match status" value="1"/>
</dbReference>
<accession>A0A317NZW5</accession>
<dbReference type="InterPro" id="IPR002130">
    <property type="entry name" value="Cyclophilin-type_PPIase_dom"/>
</dbReference>
<dbReference type="EMBL" id="QGTL01000001">
    <property type="protein sequence ID" value="PWV80986.1"/>
    <property type="molecule type" value="Genomic_DNA"/>
</dbReference>
<evidence type="ECO:0000256" key="1">
    <source>
        <dbReference type="ARBA" id="ARBA00002388"/>
    </source>
</evidence>